<dbReference type="PROSITE" id="PS50002">
    <property type="entry name" value="SH3"/>
    <property type="match status" value="2"/>
</dbReference>
<dbReference type="FunFam" id="3.30.40.10:FF:000077">
    <property type="entry name" value="E3 ubiquitin-protein ligase SH3RF1 isoform X1"/>
    <property type="match status" value="1"/>
</dbReference>
<feature type="domain" description="SH3" evidence="9">
    <location>
        <begin position="186"/>
        <end position="249"/>
    </location>
</feature>
<name>R7VBE2_CAPTE</name>
<protein>
    <recommendedName>
        <fullName evidence="14">SH3 domain-containing RING finger protein 3</fullName>
    </recommendedName>
</protein>
<dbReference type="PROSITE" id="PS50089">
    <property type="entry name" value="ZF_RING_2"/>
    <property type="match status" value="1"/>
</dbReference>
<feature type="domain" description="SH3" evidence="9">
    <location>
        <begin position="123"/>
        <end position="182"/>
    </location>
</feature>
<dbReference type="InterPro" id="IPR036028">
    <property type="entry name" value="SH3-like_dom_sf"/>
</dbReference>
<evidence type="ECO:0000259" key="9">
    <source>
        <dbReference type="PROSITE" id="PS50002"/>
    </source>
</evidence>
<dbReference type="EMBL" id="AMQN01005074">
    <property type="status" value="NOT_ANNOTATED_CDS"/>
    <property type="molecule type" value="Genomic_DNA"/>
</dbReference>
<evidence type="ECO:0000256" key="5">
    <source>
        <dbReference type="ARBA" id="ARBA00022833"/>
    </source>
</evidence>
<evidence type="ECO:0000256" key="4">
    <source>
        <dbReference type="ARBA" id="ARBA00022771"/>
    </source>
</evidence>
<comment type="similarity">
    <text evidence="1">Belongs to the SH3RF family.</text>
</comment>
<proteinExistence type="inferred from homology"/>
<dbReference type="InterPro" id="IPR017907">
    <property type="entry name" value="Znf_RING_CS"/>
</dbReference>
<reference evidence="12" key="3">
    <citation type="submission" date="2015-06" db="UniProtKB">
        <authorList>
            <consortium name="EnsemblMetazoa"/>
        </authorList>
    </citation>
    <scope>IDENTIFICATION</scope>
</reference>
<dbReference type="STRING" id="283909.R7VBE2"/>
<dbReference type="GO" id="GO:0008270">
    <property type="term" value="F:zinc ion binding"/>
    <property type="evidence" value="ECO:0007669"/>
    <property type="project" value="UniProtKB-KW"/>
</dbReference>
<feature type="non-terminal residue" evidence="11">
    <location>
        <position position="260"/>
    </location>
</feature>
<dbReference type="PROSITE" id="PS00518">
    <property type="entry name" value="ZF_RING_1"/>
    <property type="match status" value="1"/>
</dbReference>
<dbReference type="HOGENOM" id="CLU_015769_3_0_1"/>
<dbReference type="Proteomes" id="UP000014760">
    <property type="component" value="Unassembled WGS sequence"/>
</dbReference>
<dbReference type="InterPro" id="IPR018957">
    <property type="entry name" value="Znf_C3HC4_RING-type"/>
</dbReference>
<keyword evidence="5" id="KW-0862">Zinc</keyword>
<dbReference type="GO" id="GO:0016567">
    <property type="term" value="P:protein ubiquitination"/>
    <property type="evidence" value="ECO:0007669"/>
    <property type="project" value="TreeGrafter"/>
</dbReference>
<evidence type="ECO:0000256" key="6">
    <source>
        <dbReference type="ARBA" id="ARBA00022843"/>
    </source>
</evidence>
<evidence type="ECO:0000256" key="3">
    <source>
        <dbReference type="ARBA" id="ARBA00022723"/>
    </source>
</evidence>
<dbReference type="Gene3D" id="3.30.40.10">
    <property type="entry name" value="Zinc/RING finger domain, C3HC4 (zinc finger)"/>
    <property type="match status" value="1"/>
</dbReference>
<reference evidence="13" key="1">
    <citation type="submission" date="2012-12" db="EMBL/GenBank/DDBJ databases">
        <authorList>
            <person name="Hellsten U."/>
            <person name="Grimwood J."/>
            <person name="Chapman J.A."/>
            <person name="Shapiro H."/>
            <person name="Aerts A."/>
            <person name="Otillar R.P."/>
            <person name="Terry A.Y."/>
            <person name="Boore J.L."/>
            <person name="Simakov O."/>
            <person name="Marletaz F."/>
            <person name="Cho S.-J."/>
            <person name="Edsinger-Gonzales E."/>
            <person name="Havlak P."/>
            <person name="Kuo D.-H."/>
            <person name="Larsson T."/>
            <person name="Lv J."/>
            <person name="Arendt D."/>
            <person name="Savage R."/>
            <person name="Osoegawa K."/>
            <person name="de Jong P."/>
            <person name="Lindberg D.R."/>
            <person name="Seaver E.C."/>
            <person name="Weisblat D.A."/>
            <person name="Putnam N.H."/>
            <person name="Grigoriev I.V."/>
            <person name="Rokhsar D.S."/>
        </authorList>
    </citation>
    <scope>NUCLEOTIDE SEQUENCE</scope>
    <source>
        <strain evidence="13">I ESC-2004</strain>
    </source>
</reference>
<dbReference type="CDD" id="cd16750">
    <property type="entry name" value="RING-HC_SH3RF3"/>
    <property type="match status" value="1"/>
</dbReference>
<dbReference type="InterPro" id="IPR028502">
    <property type="entry name" value="SH3RF3_RING-HC_Zfn"/>
</dbReference>
<evidence type="ECO:0000259" key="10">
    <source>
        <dbReference type="PROSITE" id="PS50089"/>
    </source>
</evidence>
<evidence type="ECO:0008006" key="14">
    <source>
        <dbReference type="Google" id="ProtNLM"/>
    </source>
</evidence>
<dbReference type="Gene3D" id="2.30.30.40">
    <property type="entry name" value="SH3 Domains"/>
    <property type="match status" value="2"/>
</dbReference>
<dbReference type="InterPro" id="IPR001841">
    <property type="entry name" value="Znf_RING"/>
</dbReference>
<keyword evidence="4 7" id="KW-0863">Zinc-finger</keyword>
<dbReference type="CDD" id="cd11787">
    <property type="entry name" value="SH3_SH3RF_2"/>
    <property type="match status" value="1"/>
</dbReference>
<evidence type="ECO:0000256" key="7">
    <source>
        <dbReference type="PROSITE-ProRule" id="PRU00175"/>
    </source>
</evidence>
<dbReference type="PRINTS" id="PR00499">
    <property type="entry name" value="P67PHOX"/>
</dbReference>
<dbReference type="GO" id="GO:0061630">
    <property type="term" value="F:ubiquitin protein ligase activity"/>
    <property type="evidence" value="ECO:0007669"/>
    <property type="project" value="TreeGrafter"/>
</dbReference>
<organism evidence="11">
    <name type="scientific">Capitella teleta</name>
    <name type="common">Polychaete worm</name>
    <dbReference type="NCBI Taxonomy" id="283909"/>
    <lineage>
        <taxon>Eukaryota</taxon>
        <taxon>Metazoa</taxon>
        <taxon>Spiralia</taxon>
        <taxon>Lophotrochozoa</taxon>
        <taxon>Annelida</taxon>
        <taxon>Polychaeta</taxon>
        <taxon>Sedentaria</taxon>
        <taxon>Scolecida</taxon>
        <taxon>Capitellidae</taxon>
        <taxon>Capitella</taxon>
    </lineage>
</organism>
<dbReference type="InterPro" id="IPR050384">
    <property type="entry name" value="Endophilin_SH3RF"/>
</dbReference>
<sequence>MDERMLTELLECSVCLDQLDHSSKVLPCQHTFCRRCLEEIVSAKDELRCPECRFLVECKVDELPPNILLVRLLEGIKTSAAKLTLSSNAKISASSSPVAGSSQSNVRNTHRATMKGPIASGNGAQPSARALYNYDAKEPGDLSFKKGDVIVLIRKVDENWLQGQLGQYTGFFPGSYVQVINPLPNQDAPSCRALFDFEISDLGDNKDCLFFKKDDVITVVRRVDDNWAEGKLGDRIGIFPVTFADVRTDYIYKQLVQFLK</sequence>
<evidence type="ECO:0000256" key="8">
    <source>
        <dbReference type="PROSITE-ProRule" id="PRU00192"/>
    </source>
</evidence>
<dbReference type="GO" id="GO:0032436">
    <property type="term" value="P:positive regulation of proteasomal ubiquitin-dependent protein catabolic process"/>
    <property type="evidence" value="ECO:0007669"/>
    <property type="project" value="TreeGrafter"/>
</dbReference>
<dbReference type="Pfam" id="PF00018">
    <property type="entry name" value="SH3_1"/>
    <property type="match status" value="2"/>
</dbReference>
<gene>
    <name evidence="11" type="ORF">CAPTEDRAFT_84304</name>
</gene>
<dbReference type="PANTHER" id="PTHR14167:SF51">
    <property type="entry name" value="RING-TYPE E3 UBIQUITIN TRANSFERASE"/>
    <property type="match status" value="1"/>
</dbReference>
<evidence type="ECO:0000256" key="1">
    <source>
        <dbReference type="ARBA" id="ARBA00008649"/>
    </source>
</evidence>
<evidence type="ECO:0000313" key="11">
    <source>
        <dbReference type="EMBL" id="ELU13626.1"/>
    </source>
</evidence>
<dbReference type="OrthoDB" id="207120at2759"/>
<dbReference type="AlphaFoldDB" id="R7VBE2"/>
<accession>R7VBE2</accession>
<keyword evidence="3" id="KW-0479">Metal-binding</keyword>
<dbReference type="SMART" id="SM00326">
    <property type="entry name" value="SH3"/>
    <property type="match status" value="2"/>
</dbReference>
<keyword evidence="2 8" id="KW-0728">SH3 domain</keyword>
<dbReference type="SUPFAM" id="SSF50044">
    <property type="entry name" value="SH3-domain"/>
    <property type="match status" value="2"/>
</dbReference>
<feature type="domain" description="RING-type" evidence="10">
    <location>
        <begin position="12"/>
        <end position="53"/>
    </location>
</feature>
<evidence type="ECO:0000313" key="13">
    <source>
        <dbReference type="Proteomes" id="UP000014760"/>
    </source>
</evidence>
<evidence type="ECO:0000256" key="2">
    <source>
        <dbReference type="ARBA" id="ARBA00022443"/>
    </source>
</evidence>
<dbReference type="GO" id="GO:0046330">
    <property type="term" value="P:positive regulation of JNK cascade"/>
    <property type="evidence" value="ECO:0007669"/>
    <property type="project" value="TreeGrafter"/>
</dbReference>
<dbReference type="PANTHER" id="PTHR14167">
    <property type="entry name" value="SH3 DOMAIN-CONTAINING"/>
    <property type="match status" value="1"/>
</dbReference>
<dbReference type="InterPro" id="IPR013083">
    <property type="entry name" value="Znf_RING/FYVE/PHD"/>
</dbReference>
<dbReference type="OMA" id="HARAIHN"/>
<dbReference type="Pfam" id="PF00097">
    <property type="entry name" value="zf-C3HC4"/>
    <property type="match status" value="1"/>
</dbReference>
<dbReference type="EnsemblMetazoa" id="CapteT84304">
    <property type="protein sequence ID" value="CapteP84304"/>
    <property type="gene ID" value="CapteG84304"/>
</dbReference>
<dbReference type="PRINTS" id="PR00452">
    <property type="entry name" value="SH3DOMAIN"/>
</dbReference>
<reference evidence="11 13" key="2">
    <citation type="journal article" date="2013" name="Nature">
        <title>Insights into bilaterian evolution from three spiralian genomes.</title>
        <authorList>
            <person name="Simakov O."/>
            <person name="Marletaz F."/>
            <person name="Cho S.J."/>
            <person name="Edsinger-Gonzales E."/>
            <person name="Havlak P."/>
            <person name="Hellsten U."/>
            <person name="Kuo D.H."/>
            <person name="Larsson T."/>
            <person name="Lv J."/>
            <person name="Arendt D."/>
            <person name="Savage R."/>
            <person name="Osoegawa K."/>
            <person name="de Jong P."/>
            <person name="Grimwood J."/>
            <person name="Chapman J.A."/>
            <person name="Shapiro H."/>
            <person name="Aerts A."/>
            <person name="Otillar R.P."/>
            <person name="Terry A.Y."/>
            <person name="Boore J.L."/>
            <person name="Grigoriev I.V."/>
            <person name="Lindberg D.R."/>
            <person name="Seaver E.C."/>
            <person name="Weisblat D.A."/>
            <person name="Putnam N.H."/>
            <person name="Rokhsar D.S."/>
        </authorList>
    </citation>
    <scope>NUCLEOTIDE SEQUENCE</scope>
    <source>
        <strain evidence="11 13">I ESC-2004</strain>
    </source>
</reference>
<dbReference type="InterPro" id="IPR001452">
    <property type="entry name" value="SH3_domain"/>
</dbReference>
<evidence type="ECO:0000313" key="12">
    <source>
        <dbReference type="EnsemblMetazoa" id="CapteP84304"/>
    </source>
</evidence>
<dbReference type="EMBL" id="KB295063">
    <property type="protein sequence ID" value="ELU13626.1"/>
    <property type="molecule type" value="Genomic_DNA"/>
</dbReference>
<keyword evidence="13" id="KW-1185">Reference proteome</keyword>
<dbReference type="SMART" id="SM00184">
    <property type="entry name" value="RING"/>
    <property type="match status" value="1"/>
</dbReference>
<keyword evidence="6" id="KW-0832">Ubl conjugation</keyword>
<dbReference type="SUPFAM" id="SSF57850">
    <property type="entry name" value="RING/U-box"/>
    <property type="match status" value="1"/>
</dbReference>